<keyword evidence="5" id="KW-0687">Ribonucleoprotein</keyword>
<dbReference type="InterPro" id="IPR013087">
    <property type="entry name" value="Znf_C2H2_type"/>
</dbReference>
<dbReference type="Proteomes" id="UP000242188">
    <property type="component" value="Unassembled WGS sequence"/>
</dbReference>
<dbReference type="PROSITE" id="PS00028">
    <property type="entry name" value="ZINC_FINGER_C2H2_1"/>
    <property type="match status" value="1"/>
</dbReference>
<keyword evidence="6" id="KW-1185">Reference proteome</keyword>
<dbReference type="OrthoDB" id="6730379at2759"/>
<comment type="caution">
    <text evidence="5">The sequence shown here is derived from an EMBL/GenBank/DDBJ whole genome shotgun (WGS) entry which is preliminary data.</text>
</comment>
<dbReference type="AlphaFoldDB" id="A0A210QYD1"/>
<sequence>MMPRMRMPMRAPHPMGPGPHGPGGHPGGPHGPPMPHRAPHIPPHGRPGPPGHMAGPPRQSMAPPQASVGSVTNDPSTAGARVFVGNLNTIALSKEEVEAIFKRYGAVTGLSMHKGYAFIQYARQADARRACINEDGKMYANQTLDINIASEPKHRQTAVTNVVKKTSTSFQSTTAKSVGVNRTLSGGGPPAKKMRTDTQISGGIKRTLVSLTSGDMGTVAKTGLNKSSNAVTSSAGKVTIGKDVLICGVCKSQFASLHSLAQHKKTPCRLRFSCICKDAPPPESPEPAVLFCAHCDAQFAACWDLVLHAQQEHSLSIYKQEGEENTEVVVEEVLVADGEGEVNGE</sequence>
<proteinExistence type="predicted"/>
<dbReference type="GO" id="GO:0003723">
    <property type="term" value="F:RNA binding"/>
    <property type="evidence" value="ECO:0007669"/>
    <property type="project" value="UniProtKB-UniRule"/>
</dbReference>
<dbReference type="EMBL" id="NEDP02001250">
    <property type="protein sequence ID" value="OWF53691.1"/>
    <property type="molecule type" value="Genomic_DNA"/>
</dbReference>
<dbReference type="SUPFAM" id="SSF54928">
    <property type="entry name" value="RNA-binding domain, RBD"/>
    <property type="match status" value="1"/>
</dbReference>
<dbReference type="GO" id="GO:1990904">
    <property type="term" value="C:ribonucleoprotein complex"/>
    <property type="evidence" value="ECO:0007669"/>
    <property type="project" value="UniProtKB-KW"/>
</dbReference>
<evidence type="ECO:0000313" key="5">
    <source>
        <dbReference type="EMBL" id="OWF53691.1"/>
    </source>
</evidence>
<feature type="domain" description="RRM" evidence="4">
    <location>
        <begin position="80"/>
        <end position="151"/>
    </location>
</feature>
<accession>A0A210QYD1</accession>
<keyword evidence="1 2" id="KW-0694">RNA-binding</keyword>
<evidence type="ECO:0000259" key="4">
    <source>
        <dbReference type="PROSITE" id="PS50102"/>
    </source>
</evidence>
<dbReference type="PANTHER" id="PTHR13968:SF26">
    <property type="entry name" value="RRM DOMAIN-CONTAINING PROTEIN"/>
    <property type="match status" value="1"/>
</dbReference>
<evidence type="ECO:0000256" key="2">
    <source>
        <dbReference type="PROSITE-ProRule" id="PRU00176"/>
    </source>
</evidence>
<dbReference type="STRING" id="6573.A0A210QYD1"/>
<dbReference type="PANTHER" id="PTHR13968">
    <property type="entry name" value="HETEROGENEOUS NUCLEAR RIBONUCLEOPROTEIN"/>
    <property type="match status" value="1"/>
</dbReference>
<dbReference type="InterPro" id="IPR051186">
    <property type="entry name" value="RRM_HNRPC/RALY_subfam"/>
</dbReference>
<dbReference type="InterPro" id="IPR035979">
    <property type="entry name" value="RBD_domain_sf"/>
</dbReference>
<feature type="compositionally biased region" description="Low complexity" evidence="3">
    <location>
        <begin position="1"/>
        <end position="13"/>
    </location>
</feature>
<evidence type="ECO:0000313" key="6">
    <source>
        <dbReference type="Proteomes" id="UP000242188"/>
    </source>
</evidence>
<dbReference type="GO" id="GO:0005634">
    <property type="term" value="C:nucleus"/>
    <property type="evidence" value="ECO:0007669"/>
    <property type="project" value="TreeGrafter"/>
</dbReference>
<dbReference type="Pfam" id="PF00076">
    <property type="entry name" value="RRM_1"/>
    <property type="match status" value="1"/>
</dbReference>
<dbReference type="Gene3D" id="3.30.70.330">
    <property type="match status" value="1"/>
</dbReference>
<evidence type="ECO:0000256" key="3">
    <source>
        <dbReference type="SAM" id="MobiDB-lite"/>
    </source>
</evidence>
<dbReference type="PROSITE" id="PS50102">
    <property type="entry name" value="RRM"/>
    <property type="match status" value="1"/>
</dbReference>
<evidence type="ECO:0000256" key="1">
    <source>
        <dbReference type="ARBA" id="ARBA00022884"/>
    </source>
</evidence>
<feature type="compositionally biased region" description="Pro residues" evidence="3">
    <location>
        <begin position="29"/>
        <end position="50"/>
    </location>
</feature>
<protein>
    <submittedName>
        <fullName evidence="5">Heterogeneous nuclear ribonucleoproteins C1/C2</fullName>
    </submittedName>
</protein>
<dbReference type="SMART" id="SM00360">
    <property type="entry name" value="RRM"/>
    <property type="match status" value="1"/>
</dbReference>
<name>A0A210QYD1_MIZYE</name>
<dbReference type="InterPro" id="IPR000504">
    <property type="entry name" value="RRM_dom"/>
</dbReference>
<reference evidence="5 6" key="1">
    <citation type="journal article" date="2017" name="Nat. Ecol. Evol.">
        <title>Scallop genome provides insights into evolution of bilaterian karyotype and development.</title>
        <authorList>
            <person name="Wang S."/>
            <person name="Zhang J."/>
            <person name="Jiao W."/>
            <person name="Li J."/>
            <person name="Xun X."/>
            <person name="Sun Y."/>
            <person name="Guo X."/>
            <person name="Huan P."/>
            <person name="Dong B."/>
            <person name="Zhang L."/>
            <person name="Hu X."/>
            <person name="Sun X."/>
            <person name="Wang J."/>
            <person name="Zhao C."/>
            <person name="Wang Y."/>
            <person name="Wang D."/>
            <person name="Huang X."/>
            <person name="Wang R."/>
            <person name="Lv J."/>
            <person name="Li Y."/>
            <person name="Zhang Z."/>
            <person name="Liu B."/>
            <person name="Lu W."/>
            <person name="Hui Y."/>
            <person name="Liang J."/>
            <person name="Zhou Z."/>
            <person name="Hou R."/>
            <person name="Li X."/>
            <person name="Liu Y."/>
            <person name="Li H."/>
            <person name="Ning X."/>
            <person name="Lin Y."/>
            <person name="Zhao L."/>
            <person name="Xing Q."/>
            <person name="Dou J."/>
            <person name="Li Y."/>
            <person name="Mao J."/>
            <person name="Guo H."/>
            <person name="Dou H."/>
            <person name="Li T."/>
            <person name="Mu C."/>
            <person name="Jiang W."/>
            <person name="Fu Q."/>
            <person name="Fu X."/>
            <person name="Miao Y."/>
            <person name="Liu J."/>
            <person name="Yu Q."/>
            <person name="Li R."/>
            <person name="Liao H."/>
            <person name="Li X."/>
            <person name="Kong Y."/>
            <person name="Jiang Z."/>
            <person name="Chourrout D."/>
            <person name="Li R."/>
            <person name="Bao Z."/>
        </authorList>
    </citation>
    <scope>NUCLEOTIDE SEQUENCE [LARGE SCALE GENOMIC DNA]</scope>
    <source>
        <strain evidence="5 6">PY_sf001</strain>
    </source>
</reference>
<feature type="region of interest" description="Disordered" evidence="3">
    <location>
        <begin position="1"/>
        <end position="74"/>
    </location>
</feature>
<gene>
    <name evidence="5" type="ORF">KP79_PYT14204</name>
</gene>
<dbReference type="InterPro" id="IPR012677">
    <property type="entry name" value="Nucleotide-bd_a/b_plait_sf"/>
</dbReference>
<organism evidence="5 6">
    <name type="scientific">Mizuhopecten yessoensis</name>
    <name type="common">Japanese scallop</name>
    <name type="synonym">Patinopecten yessoensis</name>
    <dbReference type="NCBI Taxonomy" id="6573"/>
    <lineage>
        <taxon>Eukaryota</taxon>
        <taxon>Metazoa</taxon>
        <taxon>Spiralia</taxon>
        <taxon>Lophotrochozoa</taxon>
        <taxon>Mollusca</taxon>
        <taxon>Bivalvia</taxon>
        <taxon>Autobranchia</taxon>
        <taxon>Pteriomorphia</taxon>
        <taxon>Pectinida</taxon>
        <taxon>Pectinoidea</taxon>
        <taxon>Pectinidae</taxon>
        <taxon>Mizuhopecten</taxon>
    </lineage>
</organism>